<comment type="caution">
    <text evidence="16">The sequence shown here is derived from an EMBL/GenBank/DDBJ whole genome shotgun (WGS) entry which is preliminary data.</text>
</comment>
<protein>
    <submittedName>
        <fullName evidence="16">PIN domain-like protein</fullName>
    </submittedName>
</protein>
<dbReference type="PRINTS" id="PR00853">
    <property type="entry name" value="XPGRADSUPER"/>
</dbReference>
<evidence type="ECO:0000256" key="3">
    <source>
        <dbReference type="ARBA" id="ARBA00010563"/>
    </source>
</evidence>
<keyword evidence="5" id="KW-0479">Metal-binding</keyword>
<dbReference type="GO" id="GO:0046872">
    <property type="term" value="F:metal ion binding"/>
    <property type="evidence" value="ECO:0007669"/>
    <property type="project" value="UniProtKB-KW"/>
</dbReference>
<keyword evidence="7" id="KW-0378">Hydrolase</keyword>
<feature type="domain" description="XPG N-terminal" evidence="15">
    <location>
        <begin position="1"/>
        <end position="99"/>
    </location>
</feature>
<dbReference type="SUPFAM" id="SSF47807">
    <property type="entry name" value="5' to 3' exonuclease, C-terminal subdomain"/>
    <property type="match status" value="1"/>
</dbReference>
<dbReference type="SMART" id="SM00279">
    <property type="entry name" value="HhH2"/>
    <property type="match status" value="1"/>
</dbReference>
<dbReference type="FunFam" id="3.40.50.1010:FF:000002">
    <property type="entry name" value="Exonuclease 1, putative"/>
    <property type="match status" value="1"/>
</dbReference>
<evidence type="ECO:0000259" key="15">
    <source>
        <dbReference type="SMART" id="SM00485"/>
    </source>
</evidence>
<dbReference type="Pfam" id="PF00867">
    <property type="entry name" value="XPG_I"/>
    <property type="match status" value="1"/>
</dbReference>
<evidence type="ECO:0000256" key="6">
    <source>
        <dbReference type="ARBA" id="ARBA00022763"/>
    </source>
</evidence>
<dbReference type="CDD" id="cd09908">
    <property type="entry name" value="H3TH_EXO1"/>
    <property type="match status" value="1"/>
</dbReference>
<evidence type="ECO:0000256" key="9">
    <source>
        <dbReference type="ARBA" id="ARBA00022842"/>
    </source>
</evidence>
<reference evidence="16" key="1">
    <citation type="submission" date="2018-06" db="EMBL/GenBank/DDBJ databases">
        <title>Comparative genomics reveals the genomic features of Rhizophagus irregularis, R. cerebriforme, R. diaphanum and Gigaspora rosea, and their symbiotic lifestyle signature.</title>
        <authorList>
            <person name="Morin E."/>
            <person name="San Clemente H."/>
            <person name="Chen E.C.H."/>
            <person name="De La Providencia I."/>
            <person name="Hainaut M."/>
            <person name="Kuo A."/>
            <person name="Kohler A."/>
            <person name="Murat C."/>
            <person name="Tang N."/>
            <person name="Roy S."/>
            <person name="Loubradou J."/>
            <person name="Henrissat B."/>
            <person name="Grigoriev I.V."/>
            <person name="Corradi N."/>
            <person name="Roux C."/>
            <person name="Martin F.M."/>
        </authorList>
    </citation>
    <scope>NUCLEOTIDE SEQUENCE [LARGE SCALE GENOMIC DNA]</scope>
    <source>
        <strain evidence="16">DAOM 227022</strain>
    </source>
</reference>
<evidence type="ECO:0000256" key="12">
    <source>
        <dbReference type="ARBA" id="ARBA00023204"/>
    </source>
</evidence>
<evidence type="ECO:0000259" key="14">
    <source>
        <dbReference type="SMART" id="SM00484"/>
    </source>
</evidence>
<evidence type="ECO:0000313" key="16">
    <source>
        <dbReference type="EMBL" id="RIA96472.1"/>
    </source>
</evidence>
<keyword evidence="4" id="KW-0540">Nuclease</keyword>
<proteinExistence type="inferred from homology"/>
<dbReference type="GO" id="GO:0006281">
    <property type="term" value="P:DNA repair"/>
    <property type="evidence" value="ECO:0007669"/>
    <property type="project" value="UniProtKB-KW"/>
</dbReference>
<keyword evidence="13" id="KW-0539">Nucleus</keyword>
<accession>A0A397TEW4</accession>
<evidence type="ECO:0000256" key="11">
    <source>
        <dbReference type="ARBA" id="ARBA00023125"/>
    </source>
</evidence>
<keyword evidence="12" id="KW-0234">DNA repair</keyword>
<dbReference type="InterPro" id="IPR008918">
    <property type="entry name" value="HhH2"/>
</dbReference>
<dbReference type="InterPro" id="IPR029060">
    <property type="entry name" value="PIN-like_dom_sf"/>
</dbReference>
<keyword evidence="11" id="KW-0238">DNA-binding</keyword>
<evidence type="ECO:0000256" key="1">
    <source>
        <dbReference type="ARBA" id="ARBA00001946"/>
    </source>
</evidence>
<comment type="similarity">
    <text evidence="3">Belongs to the XPG/RAD2 endonuclease family. EXO1 subfamily.</text>
</comment>
<dbReference type="InterPro" id="IPR044752">
    <property type="entry name" value="PIN-like_EXO1"/>
</dbReference>
<dbReference type="EMBL" id="QKYT01000044">
    <property type="protein sequence ID" value="RIA96472.1"/>
    <property type="molecule type" value="Genomic_DNA"/>
</dbReference>
<dbReference type="PANTHER" id="PTHR11081">
    <property type="entry name" value="FLAP ENDONUCLEASE FAMILY MEMBER"/>
    <property type="match status" value="1"/>
</dbReference>
<comment type="subcellular location">
    <subcellularLocation>
        <location evidence="2">Nucleus</location>
    </subcellularLocation>
</comment>
<feature type="domain" description="XPG-I" evidence="14">
    <location>
        <begin position="138"/>
        <end position="208"/>
    </location>
</feature>
<evidence type="ECO:0000256" key="4">
    <source>
        <dbReference type="ARBA" id="ARBA00022722"/>
    </source>
</evidence>
<dbReference type="GO" id="GO:0017108">
    <property type="term" value="F:5'-flap endonuclease activity"/>
    <property type="evidence" value="ECO:0007669"/>
    <property type="project" value="TreeGrafter"/>
</dbReference>
<keyword evidence="17" id="KW-1185">Reference proteome</keyword>
<dbReference type="PROSITE" id="PS00841">
    <property type="entry name" value="XPG_1"/>
    <property type="match status" value="1"/>
</dbReference>
<dbReference type="InterPro" id="IPR006085">
    <property type="entry name" value="XPG_DNA_repair_N"/>
</dbReference>
<dbReference type="SMART" id="SM00485">
    <property type="entry name" value="XPGN"/>
    <property type="match status" value="1"/>
</dbReference>
<dbReference type="InterPro" id="IPR037315">
    <property type="entry name" value="EXO1_H3TH"/>
</dbReference>
<keyword evidence="8" id="KW-0269">Exonuclease</keyword>
<dbReference type="SUPFAM" id="SSF88723">
    <property type="entry name" value="PIN domain-like"/>
    <property type="match status" value="1"/>
</dbReference>
<evidence type="ECO:0000256" key="5">
    <source>
        <dbReference type="ARBA" id="ARBA00022723"/>
    </source>
</evidence>
<dbReference type="GO" id="GO:0005634">
    <property type="term" value="C:nucleus"/>
    <property type="evidence" value="ECO:0007669"/>
    <property type="project" value="UniProtKB-SubCell"/>
</dbReference>
<dbReference type="CDD" id="cd09857">
    <property type="entry name" value="PIN_EXO1"/>
    <property type="match status" value="1"/>
</dbReference>
<evidence type="ECO:0000256" key="10">
    <source>
        <dbReference type="ARBA" id="ARBA00022881"/>
    </source>
</evidence>
<keyword evidence="9" id="KW-0460">Magnesium</keyword>
<dbReference type="GO" id="GO:0035312">
    <property type="term" value="F:5'-3' DNA exonuclease activity"/>
    <property type="evidence" value="ECO:0007669"/>
    <property type="project" value="InterPro"/>
</dbReference>
<gene>
    <name evidence="16" type="ORF">C1645_796155</name>
</gene>
<dbReference type="Gene3D" id="1.10.150.20">
    <property type="entry name" value="5' to 3' exonuclease, C-terminal subdomain"/>
    <property type="match status" value="1"/>
</dbReference>
<dbReference type="Proteomes" id="UP000265703">
    <property type="component" value="Unassembled WGS sequence"/>
</dbReference>
<evidence type="ECO:0000256" key="7">
    <source>
        <dbReference type="ARBA" id="ARBA00022801"/>
    </source>
</evidence>
<dbReference type="FunFam" id="1.10.150.20:FF:000011">
    <property type="entry name" value="exonuclease 1"/>
    <property type="match status" value="1"/>
</dbReference>
<evidence type="ECO:0000256" key="2">
    <source>
        <dbReference type="ARBA" id="ARBA00004123"/>
    </source>
</evidence>
<keyword evidence="6" id="KW-0227">DNA damage</keyword>
<dbReference type="InterPro" id="IPR006084">
    <property type="entry name" value="XPG/Rad2"/>
</dbReference>
<dbReference type="InterPro" id="IPR019974">
    <property type="entry name" value="XPG_CS"/>
</dbReference>
<evidence type="ECO:0000313" key="17">
    <source>
        <dbReference type="Proteomes" id="UP000265703"/>
    </source>
</evidence>
<dbReference type="OrthoDB" id="26491at2759"/>
<dbReference type="InterPro" id="IPR006086">
    <property type="entry name" value="XPG-I_dom"/>
</dbReference>
<name>A0A397TEW4_9GLOM</name>
<dbReference type="Pfam" id="PF00752">
    <property type="entry name" value="XPG_N"/>
    <property type="match status" value="1"/>
</dbReference>
<comment type="cofactor">
    <cofactor evidence="1">
        <name>Mg(2+)</name>
        <dbReference type="ChEBI" id="CHEBI:18420"/>
    </cofactor>
</comment>
<evidence type="ECO:0000256" key="8">
    <source>
        <dbReference type="ARBA" id="ARBA00022839"/>
    </source>
</evidence>
<dbReference type="AlphaFoldDB" id="A0A397TEW4"/>
<dbReference type="PANTHER" id="PTHR11081:SF65">
    <property type="entry name" value="DNA DAMAGE-INDUCIBLE PROTEIN DIN7-RELATED"/>
    <property type="match status" value="1"/>
</dbReference>
<sequence length="336" mass="38978">MGINSLLQQLKSIQTKISVSKYAGSTVGVDAYCWLHKGIHSCLSELAWNKPTTKYVEYCIKRVRMLKKFNVRPFIVFDGGYLLAKSQIELMREQKRQENRRIGRELFKKGRIRESFPFFEKSVDVTPEMAYKFIEALRAENVAYVVAPYEADAQLAYLEKKKHIAAIITEDSDLLVFGCRTVIYKLEPNGEGIEICRDKFGDVKDINMLGWTDKKFRHMSMLAGCDYLPSIPGIGIKTANKYLRKFETVDKVIQYLKNNNKIKVPPNYENDFKRAELAFLYQRVFDIETERLVTLNPVSEDLDISLDTNYIGPYPITYTLLLFWSYNVPKYLDSNN</sequence>
<dbReference type="GO" id="GO:0003677">
    <property type="term" value="F:DNA binding"/>
    <property type="evidence" value="ECO:0007669"/>
    <property type="project" value="UniProtKB-KW"/>
</dbReference>
<dbReference type="STRING" id="658196.A0A397TEW4"/>
<dbReference type="InterPro" id="IPR036279">
    <property type="entry name" value="5-3_exonuclease_C_sf"/>
</dbReference>
<keyword evidence="10" id="KW-0267">Excision nuclease</keyword>
<dbReference type="Gene3D" id="3.40.50.1010">
    <property type="entry name" value="5'-nuclease"/>
    <property type="match status" value="1"/>
</dbReference>
<organism evidence="16 17">
    <name type="scientific">Glomus cerebriforme</name>
    <dbReference type="NCBI Taxonomy" id="658196"/>
    <lineage>
        <taxon>Eukaryota</taxon>
        <taxon>Fungi</taxon>
        <taxon>Fungi incertae sedis</taxon>
        <taxon>Mucoromycota</taxon>
        <taxon>Glomeromycotina</taxon>
        <taxon>Glomeromycetes</taxon>
        <taxon>Glomerales</taxon>
        <taxon>Glomeraceae</taxon>
        <taxon>Glomus</taxon>
    </lineage>
</organism>
<dbReference type="SMART" id="SM00484">
    <property type="entry name" value="XPGI"/>
    <property type="match status" value="1"/>
</dbReference>
<evidence type="ECO:0000256" key="13">
    <source>
        <dbReference type="ARBA" id="ARBA00023242"/>
    </source>
</evidence>